<accession>A0A7W9V0X8</accession>
<gene>
    <name evidence="1" type="ORF">FHS42_004293</name>
</gene>
<organism evidence="1 2">
    <name type="scientific">Streptomyces zagrosensis</name>
    <dbReference type="NCBI Taxonomy" id="1042984"/>
    <lineage>
        <taxon>Bacteria</taxon>
        <taxon>Bacillati</taxon>
        <taxon>Actinomycetota</taxon>
        <taxon>Actinomycetes</taxon>
        <taxon>Kitasatosporales</taxon>
        <taxon>Streptomycetaceae</taxon>
        <taxon>Streptomyces</taxon>
    </lineage>
</organism>
<keyword evidence="2" id="KW-1185">Reference proteome</keyword>
<sequence>MHALVVSAHPEFCGITDATVHLVYDTLAEPHLAGVDEAVSPTAVAA</sequence>
<proteinExistence type="predicted"/>
<comment type="caution">
    <text evidence="1">The sequence shown here is derived from an EMBL/GenBank/DDBJ whole genome shotgun (WGS) entry which is preliminary data.</text>
</comment>
<protein>
    <submittedName>
        <fullName evidence="1">Uncharacterized protein</fullName>
    </submittedName>
</protein>
<dbReference type="RefSeq" id="WP_184573981.1">
    <property type="nucleotide sequence ID" value="NZ_JACHJL010000010.1"/>
</dbReference>
<dbReference type="Proteomes" id="UP000588098">
    <property type="component" value="Unassembled WGS sequence"/>
</dbReference>
<dbReference type="AlphaFoldDB" id="A0A7W9V0X8"/>
<evidence type="ECO:0000313" key="2">
    <source>
        <dbReference type="Proteomes" id="UP000588098"/>
    </source>
</evidence>
<reference evidence="1 2" key="1">
    <citation type="submission" date="2020-08" db="EMBL/GenBank/DDBJ databases">
        <title>Genomic Encyclopedia of Type Strains, Phase III (KMG-III): the genomes of soil and plant-associated and newly described type strains.</title>
        <authorList>
            <person name="Whitman W."/>
        </authorList>
    </citation>
    <scope>NUCLEOTIDE SEQUENCE [LARGE SCALE GENOMIC DNA]</scope>
    <source>
        <strain evidence="1 2">CECT 8305</strain>
    </source>
</reference>
<name>A0A7W9V0X8_9ACTN</name>
<dbReference type="EMBL" id="JACHJL010000010">
    <property type="protein sequence ID" value="MBB5937214.1"/>
    <property type="molecule type" value="Genomic_DNA"/>
</dbReference>
<evidence type="ECO:0000313" key="1">
    <source>
        <dbReference type="EMBL" id="MBB5937214.1"/>
    </source>
</evidence>